<comment type="caution">
    <text evidence="1">The sequence shown here is derived from an EMBL/GenBank/DDBJ whole genome shotgun (WGS) entry which is preliminary data.</text>
</comment>
<proteinExistence type="predicted"/>
<evidence type="ECO:0000313" key="1">
    <source>
        <dbReference type="EMBL" id="GIE53674.1"/>
    </source>
</evidence>
<dbReference type="Proteomes" id="UP000647172">
    <property type="component" value="Unassembled WGS sequence"/>
</dbReference>
<evidence type="ECO:0000313" key="2">
    <source>
        <dbReference type="Proteomes" id="UP000647172"/>
    </source>
</evidence>
<name>A0A919ML82_9ACTN</name>
<dbReference type="RefSeq" id="WP_203775894.1">
    <property type="nucleotide sequence ID" value="NZ_BAAAYJ010000063.1"/>
</dbReference>
<reference evidence="1" key="1">
    <citation type="submission" date="2021-01" db="EMBL/GenBank/DDBJ databases">
        <title>Whole genome shotgun sequence of Actinoplanes nipponensis NBRC 14063.</title>
        <authorList>
            <person name="Komaki H."/>
            <person name="Tamura T."/>
        </authorList>
    </citation>
    <scope>NUCLEOTIDE SEQUENCE</scope>
    <source>
        <strain evidence="1">NBRC 14063</strain>
    </source>
</reference>
<dbReference type="EMBL" id="BOMQ01000088">
    <property type="protein sequence ID" value="GIE53674.1"/>
    <property type="molecule type" value="Genomic_DNA"/>
</dbReference>
<protein>
    <submittedName>
        <fullName evidence="1">Uncharacterized protein</fullName>
    </submittedName>
</protein>
<keyword evidence="2" id="KW-1185">Reference proteome</keyword>
<organism evidence="1 2">
    <name type="scientific">Actinoplanes nipponensis</name>
    <dbReference type="NCBI Taxonomy" id="135950"/>
    <lineage>
        <taxon>Bacteria</taxon>
        <taxon>Bacillati</taxon>
        <taxon>Actinomycetota</taxon>
        <taxon>Actinomycetes</taxon>
        <taxon>Micromonosporales</taxon>
        <taxon>Micromonosporaceae</taxon>
        <taxon>Actinoplanes</taxon>
    </lineage>
</organism>
<gene>
    <name evidence="1" type="ORF">Ani05nite_72080</name>
</gene>
<sequence length="59" mass="6015">MADIVACPGCGRRNRIAPTASGTPVCAKCRAALPWIVDAGDGTCADGVERSPLEQALTT</sequence>
<dbReference type="AlphaFoldDB" id="A0A919ML82"/>
<accession>A0A919ML82</accession>